<dbReference type="Pfam" id="PF05016">
    <property type="entry name" value="ParE_toxin"/>
    <property type="match status" value="1"/>
</dbReference>
<dbReference type="InterPro" id="IPR035093">
    <property type="entry name" value="RelE/ParE_toxin_dom_sf"/>
</dbReference>
<dbReference type="EMBL" id="VNIK02000007">
    <property type="protein sequence ID" value="KAB5487520.1"/>
    <property type="molecule type" value="Genomic_DNA"/>
</dbReference>
<evidence type="ECO:0000313" key="3">
    <source>
        <dbReference type="Proteomes" id="UP000319204"/>
    </source>
</evidence>
<gene>
    <name evidence="2" type="ORF">FOT42_011190</name>
</gene>
<sequence>MTLSQKLIMGNYNLSTRAQYDLVGIYKYGIKFFGPQQASKYLLNLENFLEELAERPELAKDASAISGPLKYYSYKAHVIFCQFDSANEIFIVRVLGQRMNFIEHL</sequence>
<evidence type="ECO:0000313" key="2">
    <source>
        <dbReference type="EMBL" id="KAB5487520.1"/>
    </source>
</evidence>
<protein>
    <submittedName>
        <fullName evidence="2">Type II toxin-antitoxin system RelE/ParE family toxin</fullName>
    </submittedName>
</protein>
<accession>A0A5N5ITK1</accession>
<dbReference type="OrthoDB" id="7173315at2"/>
<reference evidence="2" key="1">
    <citation type="submission" date="2019-10" db="EMBL/GenBank/DDBJ databases">
        <title>Muricauda hadale sp. nov., a piezophilic bacterium isolated from hadopelagic water of the Mariana Trench.</title>
        <authorList>
            <person name="Wei Y."/>
        </authorList>
    </citation>
    <scope>NUCLEOTIDE SEQUENCE [LARGE SCALE GENOMIC DNA]</scope>
    <source>
        <strain evidence="2">MT-229</strain>
    </source>
</reference>
<dbReference type="Proteomes" id="UP000319204">
    <property type="component" value="Unassembled WGS sequence"/>
</dbReference>
<organism evidence="2 3">
    <name type="scientific">Flagellimonas hadalis</name>
    <dbReference type="NCBI Taxonomy" id="2597517"/>
    <lineage>
        <taxon>Bacteria</taxon>
        <taxon>Pseudomonadati</taxon>
        <taxon>Bacteroidota</taxon>
        <taxon>Flavobacteriia</taxon>
        <taxon>Flavobacteriales</taxon>
        <taxon>Flavobacteriaceae</taxon>
        <taxon>Flagellimonas</taxon>
    </lineage>
</organism>
<keyword evidence="3" id="KW-1185">Reference proteome</keyword>
<evidence type="ECO:0000256" key="1">
    <source>
        <dbReference type="ARBA" id="ARBA00022649"/>
    </source>
</evidence>
<proteinExistence type="predicted"/>
<keyword evidence="1" id="KW-1277">Toxin-antitoxin system</keyword>
<dbReference type="InterPro" id="IPR007712">
    <property type="entry name" value="RelE/ParE_toxin"/>
</dbReference>
<name>A0A5N5ITK1_9FLAO</name>
<comment type="caution">
    <text evidence="2">The sequence shown here is derived from an EMBL/GenBank/DDBJ whole genome shotgun (WGS) entry which is preliminary data.</text>
</comment>
<dbReference type="AlphaFoldDB" id="A0A5N5ITK1"/>
<dbReference type="Gene3D" id="3.30.2310.20">
    <property type="entry name" value="RelE-like"/>
    <property type="match status" value="1"/>
</dbReference>